<feature type="region of interest" description="Disordered" evidence="9">
    <location>
        <begin position="232"/>
        <end position="339"/>
    </location>
</feature>
<comment type="similarity">
    <text evidence="2 8">Belongs to the Mediator complex subunit 4 family.</text>
</comment>
<feature type="compositionally biased region" description="Polar residues" evidence="9">
    <location>
        <begin position="179"/>
        <end position="193"/>
    </location>
</feature>
<evidence type="ECO:0000256" key="1">
    <source>
        <dbReference type="ARBA" id="ARBA00004123"/>
    </source>
</evidence>
<feature type="compositionally biased region" description="Acidic residues" evidence="9">
    <location>
        <begin position="330"/>
        <end position="339"/>
    </location>
</feature>
<feature type="compositionally biased region" description="Polar residues" evidence="9">
    <location>
        <begin position="312"/>
        <end position="328"/>
    </location>
</feature>
<evidence type="ECO:0000256" key="3">
    <source>
        <dbReference type="ARBA" id="ARBA00020629"/>
    </source>
</evidence>
<feature type="compositionally biased region" description="Basic and acidic residues" evidence="9">
    <location>
        <begin position="242"/>
        <end position="297"/>
    </location>
</feature>
<comment type="subcellular location">
    <subcellularLocation>
        <location evidence="1 8">Nucleus</location>
    </subcellularLocation>
</comment>
<feature type="compositionally biased region" description="Low complexity" evidence="9">
    <location>
        <begin position="137"/>
        <end position="151"/>
    </location>
</feature>
<dbReference type="EMBL" id="JAADJG010000209">
    <property type="protein sequence ID" value="KAF4451785.1"/>
    <property type="molecule type" value="Genomic_DNA"/>
</dbReference>
<dbReference type="AlphaFoldDB" id="A0A8H4NXV2"/>
<evidence type="ECO:0000256" key="6">
    <source>
        <dbReference type="ARBA" id="ARBA00023242"/>
    </source>
</evidence>
<keyword evidence="6 8" id="KW-0539">Nucleus</keyword>
<dbReference type="InterPro" id="IPR019258">
    <property type="entry name" value="Mediator_Med4"/>
</dbReference>
<evidence type="ECO:0000256" key="7">
    <source>
        <dbReference type="ARBA" id="ARBA00031257"/>
    </source>
</evidence>
<sequence length="339" mass="37781">MDTYIDGRFERLEKALANLIDSVTKYHPSTQQGDELNAADKELSRGLEEVQTHQNNYLRIQQLRESSAALDAQIRDTLSNLATTRKDIVTTQTTTFPSGPSNPITYEELLNYARRISKTTLPPASTLNAAPPSPDDQTPGGQTPGAQTPGPESQAASVMTPSAPPSSQVQSPAVMNGTPLVSQEPATQQSSMSANTTLPIEWIQRLKSVTDGTFLPWPSDFQLGTGALADNQRLLEQGIDPKGYDPAEEEERKRREEEERKQKEEEDRIAQEEREKERERQRIEREQQRKKEEDAWRRASLVGGPAGPGEQRSPTGPPQQKAQFQFTNLDDLDDDDDDD</sequence>
<evidence type="ECO:0000313" key="11">
    <source>
        <dbReference type="Proteomes" id="UP000605986"/>
    </source>
</evidence>
<evidence type="ECO:0000313" key="10">
    <source>
        <dbReference type="EMBL" id="KAF4451785.1"/>
    </source>
</evidence>
<proteinExistence type="inferred from homology"/>
<feature type="compositionally biased region" description="Low complexity" evidence="9">
    <location>
        <begin position="165"/>
        <end position="174"/>
    </location>
</feature>
<evidence type="ECO:0000256" key="8">
    <source>
        <dbReference type="RuleBase" id="RU364141"/>
    </source>
</evidence>
<dbReference type="GO" id="GO:0003712">
    <property type="term" value="F:transcription coregulator activity"/>
    <property type="evidence" value="ECO:0007669"/>
    <property type="project" value="InterPro"/>
</dbReference>
<comment type="subunit">
    <text evidence="8">Component of the Mediator complex.</text>
</comment>
<name>A0A8H4NXV2_9HYPO</name>
<reference evidence="10" key="1">
    <citation type="submission" date="2020-01" db="EMBL/GenBank/DDBJ databases">
        <title>Identification and distribution of gene clusters putatively required for synthesis of sphingolipid metabolism inhibitors in phylogenetically diverse species of the filamentous fungus Fusarium.</title>
        <authorList>
            <person name="Kim H.-S."/>
            <person name="Busman M."/>
            <person name="Brown D.W."/>
            <person name="Divon H."/>
            <person name="Uhlig S."/>
            <person name="Proctor R.H."/>
        </authorList>
    </citation>
    <scope>NUCLEOTIDE SEQUENCE</scope>
    <source>
        <strain evidence="10">NRRL 53441</strain>
    </source>
</reference>
<comment type="caution">
    <text evidence="10">The sequence shown here is derived from an EMBL/GenBank/DDBJ whole genome shotgun (WGS) entry which is preliminary data.</text>
</comment>
<dbReference type="GO" id="GO:0006357">
    <property type="term" value="P:regulation of transcription by RNA polymerase II"/>
    <property type="evidence" value="ECO:0007669"/>
    <property type="project" value="InterPro"/>
</dbReference>
<evidence type="ECO:0000256" key="2">
    <source>
        <dbReference type="ARBA" id="ARBA00009626"/>
    </source>
</evidence>
<keyword evidence="5 8" id="KW-0804">Transcription</keyword>
<organism evidence="10 11">
    <name type="scientific">Fusarium austroafricanum</name>
    <dbReference type="NCBI Taxonomy" id="2364996"/>
    <lineage>
        <taxon>Eukaryota</taxon>
        <taxon>Fungi</taxon>
        <taxon>Dikarya</taxon>
        <taxon>Ascomycota</taxon>
        <taxon>Pezizomycotina</taxon>
        <taxon>Sordariomycetes</taxon>
        <taxon>Hypocreomycetidae</taxon>
        <taxon>Hypocreales</taxon>
        <taxon>Nectriaceae</taxon>
        <taxon>Fusarium</taxon>
        <taxon>Fusarium concolor species complex</taxon>
    </lineage>
</organism>
<dbReference type="OrthoDB" id="1929813at2759"/>
<comment type="function">
    <text evidence="8">Component of the Mediator complex, a coactivator involved in the regulated transcription of nearly all RNA polymerase II-dependent genes. Mediator functions as a bridge to convey information from gene-specific regulatory proteins to the basal RNA polymerase II transcription machinery. Mediator is recruited to promoters by direct interactions with regulatory proteins and serves as a scaffold for the assembly of a functional preinitiation complex with RNA polymerase II and the general transcription factors.</text>
</comment>
<keyword evidence="11" id="KW-1185">Reference proteome</keyword>
<evidence type="ECO:0000256" key="5">
    <source>
        <dbReference type="ARBA" id="ARBA00023163"/>
    </source>
</evidence>
<feature type="region of interest" description="Disordered" evidence="9">
    <location>
        <begin position="121"/>
        <end position="193"/>
    </location>
</feature>
<dbReference type="GO" id="GO:0016592">
    <property type="term" value="C:mediator complex"/>
    <property type="evidence" value="ECO:0007669"/>
    <property type="project" value="InterPro"/>
</dbReference>
<dbReference type="Proteomes" id="UP000605986">
    <property type="component" value="Unassembled WGS sequence"/>
</dbReference>
<evidence type="ECO:0000256" key="9">
    <source>
        <dbReference type="SAM" id="MobiDB-lite"/>
    </source>
</evidence>
<evidence type="ECO:0000256" key="4">
    <source>
        <dbReference type="ARBA" id="ARBA00023015"/>
    </source>
</evidence>
<accession>A0A8H4NXV2</accession>
<gene>
    <name evidence="8" type="primary">MED4</name>
    <name evidence="10" type="ORF">F53441_5260</name>
</gene>
<keyword evidence="8" id="KW-0010">Activator</keyword>
<dbReference type="Pfam" id="PF10018">
    <property type="entry name" value="Med4"/>
    <property type="match status" value="1"/>
</dbReference>
<keyword evidence="4 8" id="KW-0805">Transcription regulation</keyword>
<protein>
    <recommendedName>
        <fullName evidence="3 8">Mediator of RNA polymerase II transcription subunit 4</fullName>
    </recommendedName>
    <alternativeName>
        <fullName evidence="7 8">Mediator complex subunit 4</fullName>
    </alternativeName>
</protein>